<protein>
    <recommendedName>
        <fullName evidence="3">Secreted protein</fullName>
    </recommendedName>
</protein>
<sequence>MLECFFFFFFGRVYVISMALYRQRVRGYAASYDSQRRMKTPTSFNQCTAGRSHKTALYY</sequence>
<accession>A0ABN9DAB1</accession>
<dbReference type="EMBL" id="CATNWA010014176">
    <property type="protein sequence ID" value="CAI9568506.1"/>
    <property type="molecule type" value="Genomic_DNA"/>
</dbReference>
<gene>
    <name evidence="1" type="ORF">SPARVUS_LOCUS6752051</name>
</gene>
<evidence type="ECO:0008006" key="3">
    <source>
        <dbReference type="Google" id="ProtNLM"/>
    </source>
</evidence>
<organism evidence="1 2">
    <name type="scientific">Staurois parvus</name>
    <dbReference type="NCBI Taxonomy" id="386267"/>
    <lineage>
        <taxon>Eukaryota</taxon>
        <taxon>Metazoa</taxon>
        <taxon>Chordata</taxon>
        <taxon>Craniata</taxon>
        <taxon>Vertebrata</taxon>
        <taxon>Euteleostomi</taxon>
        <taxon>Amphibia</taxon>
        <taxon>Batrachia</taxon>
        <taxon>Anura</taxon>
        <taxon>Neobatrachia</taxon>
        <taxon>Ranoidea</taxon>
        <taxon>Ranidae</taxon>
        <taxon>Staurois</taxon>
    </lineage>
</organism>
<proteinExistence type="predicted"/>
<name>A0ABN9DAB1_9NEOB</name>
<reference evidence="1" key="1">
    <citation type="submission" date="2023-05" db="EMBL/GenBank/DDBJ databases">
        <authorList>
            <person name="Stuckert A."/>
        </authorList>
    </citation>
    <scope>NUCLEOTIDE SEQUENCE</scope>
</reference>
<evidence type="ECO:0000313" key="2">
    <source>
        <dbReference type="Proteomes" id="UP001162483"/>
    </source>
</evidence>
<comment type="caution">
    <text evidence="1">The sequence shown here is derived from an EMBL/GenBank/DDBJ whole genome shotgun (WGS) entry which is preliminary data.</text>
</comment>
<evidence type="ECO:0000313" key="1">
    <source>
        <dbReference type="EMBL" id="CAI9568506.1"/>
    </source>
</evidence>
<dbReference type="Proteomes" id="UP001162483">
    <property type="component" value="Unassembled WGS sequence"/>
</dbReference>
<keyword evidence="2" id="KW-1185">Reference proteome</keyword>